<accession>A0A1F4ZWQ3</accession>
<evidence type="ECO:0000256" key="10">
    <source>
        <dbReference type="ARBA" id="ARBA00023012"/>
    </source>
</evidence>
<dbReference type="Gene3D" id="3.30.450.20">
    <property type="entry name" value="PAS domain"/>
    <property type="match status" value="2"/>
</dbReference>
<name>A0A1F4ZWQ3_9BACT</name>
<keyword evidence="10" id="KW-0902">Two-component regulatory system</keyword>
<dbReference type="Pfam" id="PF13426">
    <property type="entry name" value="PAS_9"/>
    <property type="match status" value="1"/>
</dbReference>
<evidence type="ECO:0000259" key="15">
    <source>
        <dbReference type="PROSITE" id="PS50885"/>
    </source>
</evidence>
<dbReference type="InterPro" id="IPR001610">
    <property type="entry name" value="PAC"/>
</dbReference>
<dbReference type="EMBL" id="MEXR01000019">
    <property type="protein sequence ID" value="OGD09887.1"/>
    <property type="molecule type" value="Genomic_DNA"/>
</dbReference>
<feature type="domain" description="PAC" evidence="14">
    <location>
        <begin position="505"/>
        <end position="557"/>
    </location>
</feature>
<dbReference type="CDD" id="cd16922">
    <property type="entry name" value="HATPase_EvgS-ArcB-TorS-like"/>
    <property type="match status" value="1"/>
</dbReference>
<reference evidence="16 17" key="1">
    <citation type="journal article" date="2016" name="Nat. Commun.">
        <title>Thousands of microbial genomes shed light on interconnected biogeochemical processes in an aquifer system.</title>
        <authorList>
            <person name="Anantharaman K."/>
            <person name="Brown C.T."/>
            <person name="Hug L.A."/>
            <person name="Sharon I."/>
            <person name="Castelle C.J."/>
            <person name="Probst A.J."/>
            <person name="Thomas B.C."/>
            <person name="Singh A."/>
            <person name="Wilkins M.J."/>
            <person name="Karaoz U."/>
            <person name="Brodie E.L."/>
            <person name="Williams K.H."/>
            <person name="Hubbard S.S."/>
            <person name="Banfield J.F."/>
        </authorList>
    </citation>
    <scope>NUCLEOTIDE SEQUENCE [LARGE SCALE GENOMIC DNA]</scope>
</reference>
<dbReference type="SUPFAM" id="SSF47384">
    <property type="entry name" value="Homodimeric domain of signal transducing histidine kinase"/>
    <property type="match status" value="1"/>
</dbReference>
<comment type="caution">
    <text evidence="16">The sequence shown here is derived from an EMBL/GenBank/DDBJ whole genome shotgun (WGS) entry which is preliminary data.</text>
</comment>
<proteinExistence type="predicted"/>
<evidence type="ECO:0000256" key="6">
    <source>
        <dbReference type="ARBA" id="ARBA00022679"/>
    </source>
</evidence>
<sequence>MKIRNRILLGYLMAFGMAGILGALIAGWSMEKFMSQRAHENVANISTQTATYLRSYLDSKISLAKVESNGSLFVDLLTGEATASEYQMAKKWMETVMLTDDDVSELWLLNNAGKMMVATNPSLESLYLTSDPNFVNGKKGLWVGDVIRDELTGKIFWTIAFPVVDQNQVNTLGVLVTKLKIEPLESFLRSQGGLGETGESFLVTSDKKLLSKSLFLDSDSVLKTVIDTENVRRCFDESEIEKVESGADYDDVLAADGKDSTRTYVDYRGVSVLGTHAYIPQTKWCLVTKLNQSEVWDPIVKTRLVILAIVGMGFLTFGVAGVILSKKITKPIEELQAAVDVVKAGNFDQKVGTASPDEVGKLSRSFDEMVQSVKKYRQEASSKLDEQTKEITSKNLKMSEQQKALLNVLEDVENEKWRVAGEKEKMDAILGSIGDAVFVVNNDLTLGLINQVALSLSMWKGEAAIGINYRQVLKFVSKDNPQAENDQFNDEFIEKVLKSGEQAEMSADTLLLRPDGSTIPVADSAAPLRDKEGRVVGCVVVFRDVTKAKEIDRMKDEFLSVASHELRTPMTAVKGYLSMLLEGDYGEVHKEWVEPIQTVMHSTERLINLVNDLLSVSRMQAGRIKFAMSDFGIAEVVEQEIAELKTIATDKGLTLEAHDLPRVSVYADQDKIRQIINNLVGNAMKFTEKGGIVISGTTEGDLFKLFVKDSGMGMAPDFQNKLFGRFVQESTSVKGRPAGTGLGLYISQQLSRQMGGDVWLVDSKDGEGSTFGFSIPISGTGLADQVANKLRRLLQV</sequence>
<feature type="transmembrane region" description="Helical" evidence="12">
    <location>
        <begin position="7"/>
        <end position="28"/>
    </location>
</feature>
<dbReference type="CDD" id="cd18773">
    <property type="entry name" value="PDC1_HK_sensor"/>
    <property type="match status" value="1"/>
</dbReference>
<dbReference type="CDD" id="cd00082">
    <property type="entry name" value="HisKA"/>
    <property type="match status" value="1"/>
</dbReference>
<dbReference type="STRING" id="1797263.A2397_06200"/>
<evidence type="ECO:0000256" key="11">
    <source>
        <dbReference type="ARBA" id="ARBA00023136"/>
    </source>
</evidence>
<comment type="subcellular location">
    <subcellularLocation>
        <location evidence="2">Cell membrane</location>
        <topology evidence="2">Multi-pass membrane protein</topology>
    </subcellularLocation>
</comment>
<evidence type="ECO:0000259" key="13">
    <source>
        <dbReference type="PROSITE" id="PS50109"/>
    </source>
</evidence>
<dbReference type="PANTHER" id="PTHR43047">
    <property type="entry name" value="TWO-COMPONENT HISTIDINE PROTEIN KINASE"/>
    <property type="match status" value="1"/>
</dbReference>
<dbReference type="PRINTS" id="PR00344">
    <property type="entry name" value="BCTRLSENSOR"/>
</dbReference>
<dbReference type="PROSITE" id="PS50113">
    <property type="entry name" value="PAC"/>
    <property type="match status" value="1"/>
</dbReference>
<dbReference type="SMART" id="SM00304">
    <property type="entry name" value="HAMP"/>
    <property type="match status" value="1"/>
</dbReference>
<evidence type="ECO:0000256" key="7">
    <source>
        <dbReference type="ARBA" id="ARBA00022692"/>
    </source>
</evidence>
<feature type="domain" description="HAMP" evidence="15">
    <location>
        <begin position="326"/>
        <end position="378"/>
    </location>
</feature>
<dbReference type="InterPro" id="IPR000014">
    <property type="entry name" value="PAS"/>
</dbReference>
<dbReference type="InterPro" id="IPR003660">
    <property type="entry name" value="HAMP_dom"/>
</dbReference>
<gene>
    <name evidence="16" type="ORF">A2397_06200</name>
</gene>
<dbReference type="SUPFAM" id="SSF55874">
    <property type="entry name" value="ATPase domain of HSP90 chaperone/DNA topoisomerase II/histidine kinase"/>
    <property type="match status" value="1"/>
</dbReference>
<dbReference type="Pfam" id="PF02518">
    <property type="entry name" value="HATPase_c"/>
    <property type="match status" value="1"/>
</dbReference>
<evidence type="ECO:0000256" key="4">
    <source>
        <dbReference type="ARBA" id="ARBA00022475"/>
    </source>
</evidence>
<dbReference type="NCBIfam" id="TIGR00229">
    <property type="entry name" value="sensory_box"/>
    <property type="match status" value="1"/>
</dbReference>
<dbReference type="Pfam" id="PF00512">
    <property type="entry name" value="HisKA"/>
    <property type="match status" value="1"/>
</dbReference>
<dbReference type="SUPFAM" id="SSF158472">
    <property type="entry name" value="HAMP domain-like"/>
    <property type="match status" value="1"/>
</dbReference>
<evidence type="ECO:0000256" key="8">
    <source>
        <dbReference type="ARBA" id="ARBA00022777"/>
    </source>
</evidence>
<keyword evidence="6" id="KW-0808">Transferase</keyword>
<comment type="catalytic activity">
    <reaction evidence="1">
        <text>ATP + protein L-histidine = ADP + protein N-phospho-L-histidine.</text>
        <dbReference type="EC" id="2.7.13.3"/>
    </reaction>
</comment>
<dbReference type="InterPro" id="IPR003661">
    <property type="entry name" value="HisK_dim/P_dom"/>
</dbReference>
<dbReference type="InterPro" id="IPR035965">
    <property type="entry name" value="PAS-like_dom_sf"/>
</dbReference>
<keyword evidence="5" id="KW-0597">Phosphoprotein</keyword>
<keyword evidence="4" id="KW-1003">Cell membrane</keyword>
<dbReference type="Proteomes" id="UP000176424">
    <property type="component" value="Unassembled WGS sequence"/>
</dbReference>
<dbReference type="AlphaFoldDB" id="A0A1F4ZWQ3"/>
<keyword evidence="11 12" id="KW-0472">Membrane</keyword>
<dbReference type="Pfam" id="PF00672">
    <property type="entry name" value="HAMP"/>
    <property type="match status" value="1"/>
</dbReference>
<evidence type="ECO:0000259" key="14">
    <source>
        <dbReference type="PROSITE" id="PS50113"/>
    </source>
</evidence>
<dbReference type="PROSITE" id="PS50109">
    <property type="entry name" value="HIS_KIN"/>
    <property type="match status" value="1"/>
</dbReference>
<dbReference type="InterPro" id="IPR033479">
    <property type="entry name" value="dCache_1"/>
</dbReference>
<dbReference type="InterPro" id="IPR005467">
    <property type="entry name" value="His_kinase_dom"/>
</dbReference>
<feature type="domain" description="Histidine kinase" evidence="13">
    <location>
        <begin position="561"/>
        <end position="779"/>
    </location>
</feature>
<keyword evidence="7 12" id="KW-0812">Transmembrane</keyword>
<dbReference type="PANTHER" id="PTHR43047:SF64">
    <property type="entry name" value="HISTIDINE KINASE CONTAINING CHEY-HOMOLOGOUS RECEIVER DOMAIN AND PAS DOMAIN-RELATED"/>
    <property type="match status" value="1"/>
</dbReference>
<dbReference type="InterPro" id="IPR003594">
    <property type="entry name" value="HATPase_dom"/>
</dbReference>
<dbReference type="CDD" id="cd06225">
    <property type="entry name" value="HAMP"/>
    <property type="match status" value="1"/>
</dbReference>
<evidence type="ECO:0000313" key="16">
    <source>
        <dbReference type="EMBL" id="OGD09887.1"/>
    </source>
</evidence>
<protein>
    <recommendedName>
        <fullName evidence="3">histidine kinase</fullName>
        <ecNumber evidence="3">2.7.13.3</ecNumber>
    </recommendedName>
</protein>
<evidence type="ECO:0000256" key="5">
    <source>
        <dbReference type="ARBA" id="ARBA00022553"/>
    </source>
</evidence>
<dbReference type="InterPro" id="IPR004358">
    <property type="entry name" value="Sig_transdc_His_kin-like_C"/>
</dbReference>
<evidence type="ECO:0000256" key="9">
    <source>
        <dbReference type="ARBA" id="ARBA00022989"/>
    </source>
</evidence>
<dbReference type="InterPro" id="IPR036097">
    <property type="entry name" value="HisK_dim/P_sf"/>
</dbReference>
<dbReference type="InterPro" id="IPR000700">
    <property type="entry name" value="PAS-assoc_C"/>
</dbReference>
<dbReference type="Gene3D" id="1.10.287.130">
    <property type="match status" value="1"/>
</dbReference>
<dbReference type="FunFam" id="1.10.287.130:FF:000001">
    <property type="entry name" value="Two-component sensor histidine kinase"/>
    <property type="match status" value="1"/>
</dbReference>
<dbReference type="SMART" id="SM00388">
    <property type="entry name" value="HisKA"/>
    <property type="match status" value="1"/>
</dbReference>
<dbReference type="SMART" id="SM00387">
    <property type="entry name" value="HATPase_c"/>
    <property type="match status" value="1"/>
</dbReference>
<evidence type="ECO:0000313" key="17">
    <source>
        <dbReference type="Proteomes" id="UP000176424"/>
    </source>
</evidence>
<dbReference type="CDD" id="cd00130">
    <property type="entry name" value="PAS"/>
    <property type="match status" value="1"/>
</dbReference>
<evidence type="ECO:0000256" key="3">
    <source>
        <dbReference type="ARBA" id="ARBA00012438"/>
    </source>
</evidence>
<organism evidence="16 17">
    <name type="scientific">Candidatus Amesbacteria bacterium RIFOXYB1_FULL_44_23</name>
    <dbReference type="NCBI Taxonomy" id="1797263"/>
    <lineage>
        <taxon>Bacteria</taxon>
        <taxon>Candidatus Amesiibacteriota</taxon>
    </lineage>
</organism>
<dbReference type="Pfam" id="PF02743">
    <property type="entry name" value="dCache_1"/>
    <property type="match status" value="1"/>
</dbReference>
<dbReference type="EC" id="2.7.13.3" evidence="3"/>
<dbReference type="Gene3D" id="3.30.565.10">
    <property type="entry name" value="Histidine kinase-like ATPase, C-terminal domain"/>
    <property type="match status" value="1"/>
</dbReference>
<dbReference type="GO" id="GO:0000155">
    <property type="term" value="F:phosphorelay sensor kinase activity"/>
    <property type="evidence" value="ECO:0007669"/>
    <property type="project" value="InterPro"/>
</dbReference>
<dbReference type="SMART" id="SM00086">
    <property type="entry name" value="PAC"/>
    <property type="match status" value="1"/>
</dbReference>
<evidence type="ECO:0000256" key="12">
    <source>
        <dbReference type="SAM" id="Phobius"/>
    </source>
</evidence>
<evidence type="ECO:0000256" key="2">
    <source>
        <dbReference type="ARBA" id="ARBA00004651"/>
    </source>
</evidence>
<dbReference type="InterPro" id="IPR036890">
    <property type="entry name" value="HATPase_C_sf"/>
</dbReference>
<dbReference type="Gene3D" id="6.10.340.10">
    <property type="match status" value="1"/>
</dbReference>
<keyword evidence="8" id="KW-0418">Kinase</keyword>
<dbReference type="GO" id="GO:0005886">
    <property type="term" value="C:plasma membrane"/>
    <property type="evidence" value="ECO:0007669"/>
    <property type="project" value="UniProtKB-SubCell"/>
</dbReference>
<keyword evidence="9 12" id="KW-1133">Transmembrane helix</keyword>
<evidence type="ECO:0000256" key="1">
    <source>
        <dbReference type="ARBA" id="ARBA00000085"/>
    </source>
</evidence>
<dbReference type="SUPFAM" id="SSF55785">
    <property type="entry name" value="PYP-like sensor domain (PAS domain)"/>
    <property type="match status" value="1"/>
</dbReference>
<dbReference type="PROSITE" id="PS50885">
    <property type="entry name" value="HAMP"/>
    <property type="match status" value="1"/>
</dbReference>